<organism evidence="1 2">
    <name type="scientific">Pluteus cervinus</name>
    <dbReference type="NCBI Taxonomy" id="181527"/>
    <lineage>
        <taxon>Eukaryota</taxon>
        <taxon>Fungi</taxon>
        <taxon>Dikarya</taxon>
        <taxon>Basidiomycota</taxon>
        <taxon>Agaricomycotina</taxon>
        <taxon>Agaricomycetes</taxon>
        <taxon>Agaricomycetidae</taxon>
        <taxon>Agaricales</taxon>
        <taxon>Pluteineae</taxon>
        <taxon>Pluteaceae</taxon>
        <taxon>Pluteus</taxon>
    </lineage>
</organism>
<accession>A0ACD3BI20</accession>
<keyword evidence="2" id="KW-1185">Reference proteome</keyword>
<sequence>MPTVVLVTGCSAGGIGHSLCEEFAERGCKVYASARNVDKIADFGLLSVEKLKLDVTSDEDVKKAVDHILEAEGKIDIVVNNAGAMCPGPLIDVPVDHVKEIFDTNTISALRVAKAVIPAMAKRRSGVIVNIGSIVGETPTPWNGVYSASKAALHSLTEVLSMECKPFDISVLLVAPGATKSHISANAAARFEMPEDSLYTRFLPNILQRINASQKGSPMPTREFARRVVGESLKRRPGRYMTLGGSSDLFRIFKWLPRSWPLWFLWRTYSKKLS</sequence>
<protein>
    <submittedName>
        <fullName evidence="1">Oxidoreductase</fullName>
    </submittedName>
</protein>
<evidence type="ECO:0000313" key="1">
    <source>
        <dbReference type="EMBL" id="TFK77307.1"/>
    </source>
</evidence>
<proteinExistence type="predicted"/>
<dbReference type="Proteomes" id="UP000308600">
    <property type="component" value="Unassembled WGS sequence"/>
</dbReference>
<evidence type="ECO:0000313" key="2">
    <source>
        <dbReference type="Proteomes" id="UP000308600"/>
    </source>
</evidence>
<gene>
    <name evidence="1" type="ORF">BDN72DRAFT_807996</name>
</gene>
<name>A0ACD3BI20_9AGAR</name>
<reference evidence="1 2" key="1">
    <citation type="journal article" date="2019" name="Nat. Ecol. Evol.">
        <title>Megaphylogeny resolves global patterns of mushroom evolution.</title>
        <authorList>
            <person name="Varga T."/>
            <person name="Krizsan K."/>
            <person name="Foldi C."/>
            <person name="Dima B."/>
            <person name="Sanchez-Garcia M."/>
            <person name="Sanchez-Ramirez S."/>
            <person name="Szollosi G.J."/>
            <person name="Szarkandi J.G."/>
            <person name="Papp V."/>
            <person name="Albert L."/>
            <person name="Andreopoulos W."/>
            <person name="Angelini C."/>
            <person name="Antonin V."/>
            <person name="Barry K.W."/>
            <person name="Bougher N.L."/>
            <person name="Buchanan P."/>
            <person name="Buyck B."/>
            <person name="Bense V."/>
            <person name="Catcheside P."/>
            <person name="Chovatia M."/>
            <person name="Cooper J."/>
            <person name="Damon W."/>
            <person name="Desjardin D."/>
            <person name="Finy P."/>
            <person name="Geml J."/>
            <person name="Haridas S."/>
            <person name="Hughes K."/>
            <person name="Justo A."/>
            <person name="Karasinski D."/>
            <person name="Kautmanova I."/>
            <person name="Kiss B."/>
            <person name="Kocsube S."/>
            <person name="Kotiranta H."/>
            <person name="LaButti K.M."/>
            <person name="Lechner B.E."/>
            <person name="Liimatainen K."/>
            <person name="Lipzen A."/>
            <person name="Lukacs Z."/>
            <person name="Mihaltcheva S."/>
            <person name="Morgado L.N."/>
            <person name="Niskanen T."/>
            <person name="Noordeloos M.E."/>
            <person name="Ohm R.A."/>
            <person name="Ortiz-Santana B."/>
            <person name="Ovrebo C."/>
            <person name="Racz N."/>
            <person name="Riley R."/>
            <person name="Savchenko A."/>
            <person name="Shiryaev A."/>
            <person name="Soop K."/>
            <person name="Spirin V."/>
            <person name="Szebenyi C."/>
            <person name="Tomsovsky M."/>
            <person name="Tulloss R.E."/>
            <person name="Uehling J."/>
            <person name="Grigoriev I.V."/>
            <person name="Vagvolgyi C."/>
            <person name="Papp T."/>
            <person name="Martin F.M."/>
            <person name="Miettinen O."/>
            <person name="Hibbett D.S."/>
            <person name="Nagy L.G."/>
        </authorList>
    </citation>
    <scope>NUCLEOTIDE SEQUENCE [LARGE SCALE GENOMIC DNA]</scope>
    <source>
        <strain evidence="1 2">NL-1719</strain>
    </source>
</reference>
<dbReference type="EMBL" id="ML208259">
    <property type="protein sequence ID" value="TFK77307.1"/>
    <property type="molecule type" value="Genomic_DNA"/>
</dbReference>